<dbReference type="Gene3D" id="1.10.460.10">
    <property type="entry name" value="Topoisomerase I, domain 2"/>
    <property type="match status" value="1"/>
</dbReference>
<proteinExistence type="predicted"/>
<dbReference type="SUPFAM" id="SSF56712">
    <property type="entry name" value="Prokaryotic type I DNA topoisomerase"/>
    <property type="match status" value="1"/>
</dbReference>
<reference evidence="1 2" key="1">
    <citation type="journal article" date="2011" name="PLoS Pathog.">
        <title>Dynamic evolution of pathogenicity revealed by sequencing and comparative genomics of 19 Pseudomonas syringae isolates.</title>
        <authorList>
            <person name="Baltrus D.A."/>
            <person name="Nishimura M.T."/>
            <person name="Romanchuk A."/>
            <person name="Chang J.H."/>
            <person name="Mukhtar M.S."/>
            <person name="Cherkis K."/>
            <person name="Roach J."/>
            <person name="Grant S.R."/>
            <person name="Jones C.D."/>
            <person name="Dangl J.L."/>
        </authorList>
    </citation>
    <scope>NUCLEOTIDE SEQUENCE [LARGE SCALE GENOMIC DNA]</scope>
    <source>
        <strain evidence="1 2">301020</strain>
    </source>
</reference>
<dbReference type="EMBL" id="AEAG01001055">
    <property type="protein sequence ID" value="EGH24850.1"/>
    <property type="molecule type" value="Genomic_DNA"/>
</dbReference>
<comment type="caution">
    <text evidence="1">The sequence shown here is derived from an EMBL/GenBank/DDBJ whole genome shotgun (WGS) entry which is preliminary data.</text>
</comment>
<evidence type="ECO:0000313" key="1">
    <source>
        <dbReference type="EMBL" id="EGH24850.1"/>
    </source>
</evidence>
<organism evidence="1 2">
    <name type="scientific">Pseudomonas amygdali pv. mori str. 301020</name>
    <dbReference type="NCBI Taxonomy" id="629261"/>
    <lineage>
        <taxon>Bacteria</taxon>
        <taxon>Pseudomonadati</taxon>
        <taxon>Pseudomonadota</taxon>
        <taxon>Gammaproteobacteria</taxon>
        <taxon>Pseudomonadales</taxon>
        <taxon>Pseudomonadaceae</taxon>
        <taxon>Pseudomonas</taxon>
        <taxon>Pseudomonas amygdali</taxon>
    </lineage>
</organism>
<dbReference type="Proteomes" id="UP000003465">
    <property type="component" value="Unassembled WGS sequence"/>
</dbReference>
<dbReference type="Pfam" id="PF13342">
    <property type="entry name" value="Toprim_Crpt"/>
    <property type="match status" value="1"/>
</dbReference>
<dbReference type="AlphaFoldDB" id="A0A656GHT2"/>
<feature type="non-terminal residue" evidence="1">
    <location>
        <position position="1"/>
    </location>
</feature>
<dbReference type="InterPro" id="IPR025589">
    <property type="entry name" value="Toprim_C_rpt"/>
</dbReference>
<dbReference type="GO" id="GO:0016853">
    <property type="term" value="F:isomerase activity"/>
    <property type="evidence" value="ECO:0007669"/>
    <property type="project" value="UniProtKB-KW"/>
</dbReference>
<gene>
    <name evidence="1" type="ORF">PSYMO_26719</name>
</gene>
<dbReference type="InterPro" id="IPR023405">
    <property type="entry name" value="Topo_IA_core_domain"/>
</dbReference>
<evidence type="ECO:0000313" key="2">
    <source>
        <dbReference type="Proteomes" id="UP000003465"/>
    </source>
</evidence>
<accession>A0A656GHT2</accession>
<dbReference type="InterPro" id="IPR013824">
    <property type="entry name" value="Topo_IA_cen_sub1"/>
</dbReference>
<sequence>IPTETGIAFFNALPDIATQPDMTALWSEQQTLIEQGSLSVDDFISKLMTFLTEQVSQVDVGEIKGEHKPREGGLPRLESPCPNCGNEIVASAKTYACTGCTFKVWSTIADKKITASQVETLIKKGKTVEIKGFVSKKTGKSFSAMLVLQDKTTGAVSFEFAKKK</sequence>
<name>A0A656GHT2_PSEA0</name>
<keyword evidence="1" id="KW-0413">Isomerase</keyword>
<protein>
    <submittedName>
        <fullName evidence="1">DNA topoisomerase III</fullName>
    </submittedName>
</protein>